<name>A0A2P7YQJ8_9ASCO</name>
<dbReference type="Gene3D" id="1.10.10.10">
    <property type="entry name" value="Winged helix-like DNA-binding domain superfamily/Winged helix DNA-binding domain"/>
    <property type="match status" value="1"/>
</dbReference>
<sequence>MNHSLLGFIATTHQAVAYYNLWQLQQQFTINPKENLAEIARFPEPSEIDLYVLPDKLRQLVRLYIRLMRSIHVQREIDTAFDNFLTFMGDFNRVAEVSWNWICPALISSSNELLLVYQVRSKSKTKEENDESLEKVATIINRLFKICLTDKSVDPATSKKLCIHFFLATLIKIYFKLDHIELAKLMEKALMGTNSAIPTIINCPVQYRKHVVTYLYYSALLSLDDAEYALAEVKLLTAWDFLLCYNRPQKVQPHLEKILMLVAPLKYLSSRKRLSDALYEKYPNLKYIYKDQLLKSVREGNLAAFDEQLQKFHTVLLNRHIYLLVLRLKQLCYLLLVRKTANFYKTVNDKTPHIVPLAYFQKALDFAQNGSDPSKEEASVEQVECILANLIAQKHIKGYISHANRCIVLLKSDAFPKPAPLS</sequence>
<comment type="similarity">
    <text evidence="1">Belongs to the CSN12 family.</text>
</comment>
<evidence type="ECO:0000256" key="1">
    <source>
        <dbReference type="ARBA" id="ARBA00025771"/>
    </source>
</evidence>
<evidence type="ECO:0000313" key="3">
    <source>
        <dbReference type="EMBL" id="PSK38258.1"/>
    </source>
</evidence>
<dbReference type="InterPro" id="IPR045114">
    <property type="entry name" value="Csn12-like"/>
</dbReference>
<dbReference type="Proteomes" id="UP000241107">
    <property type="component" value="Unassembled WGS sequence"/>
</dbReference>
<reference evidence="3 4" key="1">
    <citation type="submission" date="2018-03" db="EMBL/GenBank/DDBJ databases">
        <title>Candida pseudohaemulonii genome assembly and annotation.</title>
        <authorList>
            <person name="Munoz J.F."/>
            <person name="Gade L.G."/>
            <person name="Chow N.A."/>
            <person name="Litvintseva A.P."/>
            <person name="Loparev V.N."/>
            <person name="Cuomo C.A."/>
        </authorList>
    </citation>
    <scope>NUCLEOTIDE SEQUENCE [LARGE SCALE GENOMIC DNA]</scope>
    <source>
        <strain evidence="3 4">B12108</strain>
    </source>
</reference>
<dbReference type="InterPro" id="IPR000717">
    <property type="entry name" value="PCI_dom"/>
</dbReference>
<dbReference type="PROSITE" id="PS50250">
    <property type="entry name" value="PCI"/>
    <property type="match status" value="1"/>
</dbReference>
<dbReference type="PANTHER" id="PTHR12732">
    <property type="entry name" value="UNCHARACTERIZED PROTEASOME COMPONENT REGION PCI-CONTAINING"/>
    <property type="match status" value="1"/>
</dbReference>
<evidence type="ECO:0000259" key="2">
    <source>
        <dbReference type="PROSITE" id="PS50250"/>
    </source>
</evidence>
<dbReference type="InterPro" id="IPR036388">
    <property type="entry name" value="WH-like_DNA-bd_sf"/>
</dbReference>
<dbReference type="GO" id="GO:0003690">
    <property type="term" value="F:double-stranded DNA binding"/>
    <property type="evidence" value="ECO:0007669"/>
    <property type="project" value="InterPro"/>
</dbReference>
<gene>
    <name evidence="3" type="ORF">C7M61_002817</name>
</gene>
<proteinExistence type="inferred from homology"/>
<dbReference type="RefSeq" id="XP_024713583.1">
    <property type="nucleotide sequence ID" value="XM_024858177.1"/>
</dbReference>
<dbReference type="OrthoDB" id="10252687at2759"/>
<evidence type="ECO:0000313" key="4">
    <source>
        <dbReference type="Proteomes" id="UP000241107"/>
    </source>
</evidence>
<keyword evidence="4" id="KW-1185">Reference proteome</keyword>
<dbReference type="Pfam" id="PF01399">
    <property type="entry name" value="PCI"/>
    <property type="match status" value="1"/>
</dbReference>
<dbReference type="GeneID" id="36566206"/>
<comment type="caution">
    <text evidence="3">The sequence shown here is derived from an EMBL/GenBank/DDBJ whole genome shotgun (WGS) entry which is preliminary data.</text>
</comment>
<dbReference type="STRING" id="418784.A0A2P7YQJ8"/>
<dbReference type="PANTHER" id="PTHR12732:SF0">
    <property type="entry name" value="PCI DOMAIN-CONTAINING PROTEIN 2"/>
    <property type="match status" value="1"/>
</dbReference>
<protein>
    <recommendedName>
        <fullName evidence="2">PCI domain-containing protein</fullName>
    </recommendedName>
</protein>
<dbReference type="GO" id="GO:0003723">
    <property type="term" value="F:RNA binding"/>
    <property type="evidence" value="ECO:0007669"/>
    <property type="project" value="InterPro"/>
</dbReference>
<dbReference type="VEuPathDB" id="FungiDB:C7M61_002817"/>
<feature type="domain" description="PCI" evidence="2">
    <location>
        <begin position="212"/>
        <end position="414"/>
    </location>
</feature>
<organism evidence="3 4">
    <name type="scientific">Candidozyma pseudohaemuli</name>
    <dbReference type="NCBI Taxonomy" id="418784"/>
    <lineage>
        <taxon>Eukaryota</taxon>
        <taxon>Fungi</taxon>
        <taxon>Dikarya</taxon>
        <taxon>Ascomycota</taxon>
        <taxon>Saccharomycotina</taxon>
        <taxon>Pichiomycetes</taxon>
        <taxon>Metschnikowiaceae</taxon>
        <taxon>Candidozyma</taxon>
    </lineage>
</organism>
<dbReference type="AlphaFoldDB" id="A0A2P7YQJ8"/>
<accession>A0A2P7YQJ8</accession>
<dbReference type="EMBL" id="PYFQ01000006">
    <property type="protein sequence ID" value="PSK38258.1"/>
    <property type="molecule type" value="Genomic_DNA"/>
</dbReference>
<dbReference type="SMART" id="SM00753">
    <property type="entry name" value="PAM"/>
    <property type="match status" value="1"/>
</dbReference>